<feature type="region of interest" description="Disordered" evidence="2">
    <location>
        <begin position="215"/>
        <end position="234"/>
    </location>
</feature>
<feature type="compositionally biased region" description="Low complexity" evidence="2">
    <location>
        <begin position="15"/>
        <end position="31"/>
    </location>
</feature>
<accession>A0A7S0D8G5</accession>
<feature type="region of interest" description="Disordered" evidence="2">
    <location>
        <begin position="271"/>
        <end position="292"/>
    </location>
</feature>
<feature type="compositionally biased region" description="Low complexity" evidence="2">
    <location>
        <begin position="192"/>
        <end position="210"/>
    </location>
</feature>
<reference evidence="3" key="1">
    <citation type="submission" date="2021-01" db="EMBL/GenBank/DDBJ databases">
        <authorList>
            <person name="Corre E."/>
            <person name="Pelletier E."/>
            <person name="Niang G."/>
            <person name="Scheremetjew M."/>
            <person name="Finn R."/>
            <person name="Kale V."/>
            <person name="Holt S."/>
            <person name="Cochrane G."/>
            <person name="Meng A."/>
            <person name="Brown T."/>
            <person name="Cohen L."/>
        </authorList>
    </citation>
    <scope>NUCLEOTIDE SEQUENCE</scope>
    <source>
        <strain evidence="3">CCMP2058</strain>
    </source>
</reference>
<dbReference type="EMBL" id="HBEM01011307">
    <property type="protein sequence ID" value="CAD8444916.1"/>
    <property type="molecule type" value="Transcribed_RNA"/>
</dbReference>
<evidence type="ECO:0000256" key="2">
    <source>
        <dbReference type="SAM" id="MobiDB-lite"/>
    </source>
</evidence>
<feature type="compositionally biased region" description="Gly residues" evidence="2">
    <location>
        <begin position="161"/>
        <end position="173"/>
    </location>
</feature>
<sequence length="548" mass="58565">MQGLYDIKTKRHKPSPTAASASGSYSGAETSQGIPGLSTAQSIQNSQYSHARGRGLDFGPSGVAGPEPPGRPPVGLTPTANTTPAPTSAATTAGTNGVGMMGRGRMGGMGGMRMSMGRSMVALDSGGVGTGVGALIEAGIGGIGRPNNQRTEARVESETGTGVGVGAGGGGGLSINQNSSIPVPHSLTQQPRTSRTASAQAQAQAQARAQSLHIGMGGRNVGGVNRGSHGSNIGGVSSEVGAMSENHIGVETVADVALSQEDELTRLARATSTRGMTAEQKRKRRLAKKAEFARQSRKKKKLYVRQLEDEIDILRKRLEQYEGKEGTRPGGGGGMETRMGVGSGTVLENMASSSGVGGYGPGIGGGQALTQQQKNDQHNAIQLKLETLLARAPGSDQTELKQVLAGLIQEASKRNHKINWHLDQIKEELTPAWQTKFIMWSLSQEEDFYDKPGFWTLLMHKEVGLTKEQMAMLKSQRHTVMREKENVTKCQAGLERIRKQTKTHLAALNEQMVKLKTLLQPTQLAKLFVWVDKNEWCKQMMHCLWDKN</sequence>
<proteinExistence type="predicted"/>
<evidence type="ECO:0000313" key="3">
    <source>
        <dbReference type="EMBL" id="CAD8444916.1"/>
    </source>
</evidence>
<evidence type="ECO:0008006" key="4">
    <source>
        <dbReference type="Google" id="ProtNLM"/>
    </source>
</evidence>
<feature type="compositionally biased region" description="Polar residues" evidence="2">
    <location>
        <begin position="38"/>
        <end position="49"/>
    </location>
</feature>
<name>A0A7S0D8G5_9EUKA</name>
<feature type="compositionally biased region" description="Low complexity" evidence="2">
    <location>
        <begin position="77"/>
        <end position="95"/>
    </location>
</feature>
<feature type="compositionally biased region" description="Gly residues" evidence="2">
    <location>
        <begin position="215"/>
        <end position="225"/>
    </location>
</feature>
<feature type="coiled-coil region" evidence="1">
    <location>
        <begin position="297"/>
        <end position="324"/>
    </location>
</feature>
<dbReference type="AlphaFoldDB" id="A0A7S0D8G5"/>
<organism evidence="3">
    <name type="scientific">Amorphochlora amoebiformis</name>
    <dbReference type="NCBI Taxonomy" id="1561963"/>
    <lineage>
        <taxon>Eukaryota</taxon>
        <taxon>Sar</taxon>
        <taxon>Rhizaria</taxon>
        <taxon>Cercozoa</taxon>
        <taxon>Chlorarachniophyceae</taxon>
        <taxon>Amorphochlora</taxon>
    </lineage>
</organism>
<gene>
    <name evidence="3" type="ORF">LAMO00422_LOCUS7918</name>
</gene>
<protein>
    <recommendedName>
        <fullName evidence="4">BZIP domain-containing protein</fullName>
    </recommendedName>
</protein>
<keyword evidence="1" id="KW-0175">Coiled coil</keyword>
<feature type="region of interest" description="Disordered" evidence="2">
    <location>
        <begin position="1"/>
        <end position="112"/>
    </location>
</feature>
<feature type="compositionally biased region" description="Gly residues" evidence="2">
    <location>
        <begin position="96"/>
        <end position="111"/>
    </location>
</feature>
<evidence type="ECO:0000256" key="1">
    <source>
        <dbReference type="SAM" id="Coils"/>
    </source>
</evidence>
<feature type="region of interest" description="Disordered" evidence="2">
    <location>
        <begin position="156"/>
        <end position="210"/>
    </location>
</feature>
<feature type="compositionally biased region" description="Polar residues" evidence="2">
    <location>
        <begin position="174"/>
        <end position="191"/>
    </location>
</feature>